<keyword evidence="3" id="KW-1185">Reference proteome</keyword>
<proteinExistence type="predicted"/>
<dbReference type="AlphaFoldDB" id="A0A484M243"/>
<dbReference type="EMBL" id="OOIL02002380">
    <property type="protein sequence ID" value="VFQ82685.1"/>
    <property type="molecule type" value="Genomic_DNA"/>
</dbReference>
<evidence type="ECO:0000313" key="3">
    <source>
        <dbReference type="Proteomes" id="UP000595140"/>
    </source>
</evidence>
<evidence type="ECO:0000313" key="2">
    <source>
        <dbReference type="EMBL" id="VFQ82685.1"/>
    </source>
</evidence>
<evidence type="ECO:0000256" key="1">
    <source>
        <dbReference type="SAM" id="MobiDB-lite"/>
    </source>
</evidence>
<name>A0A484M243_9ASTE</name>
<feature type="region of interest" description="Disordered" evidence="1">
    <location>
        <begin position="39"/>
        <end position="67"/>
    </location>
</feature>
<dbReference type="Proteomes" id="UP000595140">
    <property type="component" value="Unassembled WGS sequence"/>
</dbReference>
<protein>
    <submittedName>
        <fullName evidence="2">Uncharacterized protein</fullName>
    </submittedName>
</protein>
<accession>A0A484M243</accession>
<gene>
    <name evidence="2" type="ORF">CCAM_LOCUS24461</name>
</gene>
<organism evidence="2 3">
    <name type="scientific">Cuscuta campestris</name>
    <dbReference type="NCBI Taxonomy" id="132261"/>
    <lineage>
        <taxon>Eukaryota</taxon>
        <taxon>Viridiplantae</taxon>
        <taxon>Streptophyta</taxon>
        <taxon>Embryophyta</taxon>
        <taxon>Tracheophyta</taxon>
        <taxon>Spermatophyta</taxon>
        <taxon>Magnoliopsida</taxon>
        <taxon>eudicotyledons</taxon>
        <taxon>Gunneridae</taxon>
        <taxon>Pentapetalae</taxon>
        <taxon>asterids</taxon>
        <taxon>lamiids</taxon>
        <taxon>Solanales</taxon>
        <taxon>Convolvulaceae</taxon>
        <taxon>Cuscuteae</taxon>
        <taxon>Cuscuta</taxon>
        <taxon>Cuscuta subgen. Grammica</taxon>
        <taxon>Cuscuta sect. Cleistogrammica</taxon>
    </lineage>
</organism>
<reference evidence="2 3" key="1">
    <citation type="submission" date="2018-04" db="EMBL/GenBank/DDBJ databases">
        <authorList>
            <person name="Vogel A."/>
        </authorList>
    </citation>
    <scope>NUCLEOTIDE SEQUENCE [LARGE SCALE GENOMIC DNA]</scope>
</reference>
<sequence>MARLELPLPVVVFVSGTSKKNWSSSPFAHRWSSVARTGLRCGGPTTSPRERTSRFHSPFSKQRHSCC</sequence>